<evidence type="ECO:0000313" key="2">
    <source>
        <dbReference type="EMBL" id="KIJ32142.1"/>
    </source>
</evidence>
<sequence length="147" mass="16597">MTYSIANRRLSILKQEYLEIYNLQLLAISYSLPYVLLIWAMGVFIAAIILYVFTAGVSHRSGIIIAVLDLVFVAALIWVIGFLRWPSAGWISFFSFGGLRKLVTHRRTQMNERVKTESSGVSEAVQIDMGMIRSRKSSLESYGKEAV</sequence>
<dbReference type="EMBL" id="KN837231">
    <property type="protein sequence ID" value="KIJ32142.1"/>
    <property type="molecule type" value="Genomic_DNA"/>
</dbReference>
<keyword evidence="3" id="KW-1185">Reference proteome</keyword>
<keyword evidence="1" id="KW-0472">Membrane</keyword>
<reference evidence="2 3" key="1">
    <citation type="submission" date="2014-06" db="EMBL/GenBank/DDBJ databases">
        <title>Evolutionary Origins and Diversification of the Mycorrhizal Mutualists.</title>
        <authorList>
            <consortium name="DOE Joint Genome Institute"/>
            <consortium name="Mycorrhizal Genomics Consortium"/>
            <person name="Kohler A."/>
            <person name="Kuo A."/>
            <person name="Nagy L.G."/>
            <person name="Floudas D."/>
            <person name="Copeland A."/>
            <person name="Barry K.W."/>
            <person name="Cichocki N."/>
            <person name="Veneault-Fourrey C."/>
            <person name="LaButti K."/>
            <person name="Lindquist E.A."/>
            <person name="Lipzen A."/>
            <person name="Lundell T."/>
            <person name="Morin E."/>
            <person name="Murat C."/>
            <person name="Riley R."/>
            <person name="Ohm R."/>
            <person name="Sun H."/>
            <person name="Tunlid A."/>
            <person name="Henrissat B."/>
            <person name="Grigoriev I.V."/>
            <person name="Hibbett D.S."/>
            <person name="Martin F."/>
        </authorList>
    </citation>
    <scope>NUCLEOTIDE SEQUENCE [LARGE SCALE GENOMIC DNA]</scope>
    <source>
        <strain evidence="2 3">SS14</strain>
    </source>
</reference>
<keyword evidence="1" id="KW-1133">Transmembrane helix</keyword>
<feature type="transmembrane region" description="Helical" evidence="1">
    <location>
        <begin position="61"/>
        <end position="81"/>
    </location>
</feature>
<dbReference type="HOGENOM" id="CLU_1769281_0_0_1"/>
<dbReference type="AlphaFoldDB" id="A0A0C9USF5"/>
<protein>
    <submittedName>
        <fullName evidence="2">Uncharacterized protein</fullName>
    </submittedName>
</protein>
<proteinExistence type="predicted"/>
<evidence type="ECO:0000256" key="1">
    <source>
        <dbReference type="SAM" id="Phobius"/>
    </source>
</evidence>
<feature type="transmembrane region" description="Helical" evidence="1">
    <location>
        <begin position="32"/>
        <end position="54"/>
    </location>
</feature>
<gene>
    <name evidence="2" type="ORF">M422DRAFT_53019</name>
</gene>
<name>A0A0C9USF5_SPHS4</name>
<evidence type="ECO:0000313" key="3">
    <source>
        <dbReference type="Proteomes" id="UP000054279"/>
    </source>
</evidence>
<keyword evidence="1" id="KW-0812">Transmembrane</keyword>
<accession>A0A0C9USF5</accession>
<organism evidence="2 3">
    <name type="scientific">Sphaerobolus stellatus (strain SS14)</name>
    <dbReference type="NCBI Taxonomy" id="990650"/>
    <lineage>
        <taxon>Eukaryota</taxon>
        <taxon>Fungi</taxon>
        <taxon>Dikarya</taxon>
        <taxon>Basidiomycota</taxon>
        <taxon>Agaricomycotina</taxon>
        <taxon>Agaricomycetes</taxon>
        <taxon>Phallomycetidae</taxon>
        <taxon>Geastrales</taxon>
        <taxon>Sphaerobolaceae</taxon>
        <taxon>Sphaerobolus</taxon>
    </lineage>
</organism>
<dbReference type="Proteomes" id="UP000054279">
    <property type="component" value="Unassembled WGS sequence"/>
</dbReference>